<dbReference type="EC" id="2.3.1.46" evidence="4"/>
<dbReference type="PANTHER" id="PTHR20919:SF0">
    <property type="entry name" value="HOMOSERINE O-SUCCINYLTRANSFERASE"/>
    <property type="match status" value="1"/>
</dbReference>
<dbReference type="PANTHER" id="PTHR20919">
    <property type="entry name" value="HOMOSERINE O-SUCCINYLTRANSFERASE"/>
    <property type="match status" value="1"/>
</dbReference>
<dbReference type="Proteomes" id="UP001596139">
    <property type="component" value="Unassembled WGS sequence"/>
</dbReference>
<comment type="caution">
    <text evidence="4">The sequence shown here is derived from an EMBL/GenBank/DDBJ whole genome shotgun (WGS) entry which is preliminary data.</text>
</comment>
<keyword evidence="3 4" id="KW-0012">Acyltransferase</keyword>
<evidence type="ECO:0000256" key="3">
    <source>
        <dbReference type="ARBA" id="ARBA00023315"/>
    </source>
</evidence>
<sequence length="292" mass="32209">MTTAVSRAHARPPGLERPPRVGVMNLMPCAEEFEGMLLPQFGAAKPFEPVWIKTPGRRYANDDWARIDNRYVLLRDAGELDALVVTGAAVEHLPFDQVRFMGEVANTVRHAVLRGIPVLGLCWGALAVGYVVLGLSHQVLPQKVSGVYETDLLVAPHAIGKGLDDRFWTAHSRFAGFDESTVDAAVAAGRVRVLGRAPSPVGTVIAESCDHRVLMHIGHPEYGASRLVHEYRRDIAMGLADVQPPANVDLDRPVCRWRSHSRMFFANWIELVYSTALAKTSHPAAQKGRWEQ</sequence>
<proteinExistence type="predicted"/>
<evidence type="ECO:0000256" key="2">
    <source>
        <dbReference type="ARBA" id="ARBA00022679"/>
    </source>
</evidence>
<name>A0ABW1MM68_9ACTN</name>
<evidence type="ECO:0000313" key="4">
    <source>
        <dbReference type="EMBL" id="MFC6064415.1"/>
    </source>
</evidence>
<dbReference type="InterPro" id="IPR033752">
    <property type="entry name" value="MetA_family"/>
</dbReference>
<keyword evidence="5" id="KW-1185">Reference proteome</keyword>
<dbReference type="Pfam" id="PF04204">
    <property type="entry name" value="HTS"/>
    <property type="match status" value="1"/>
</dbReference>
<dbReference type="GO" id="GO:0008899">
    <property type="term" value="F:homoserine O-succinyltransferase activity"/>
    <property type="evidence" value="ECO:0007669"/>
    <property type="project" value="UniProtKB-EC"/>
</dbReference>
<gene>
    <name evidence="4" type="ORF">ACFP4F_17945</name>
</gene>
<dbReference type="EMBL" id="JBHSPX010000004">
    <property type="protein sequence ID" value="MFC6064415.1"/>
    <property type="molecule type" value="Genomic_DNA"/>
</dbReference>
<keyword evidence="1" id="KW-0028">Amino-acid biosynthesis</keyword>
<protein>
    <submittedName>
        <fullName evidence="4">Homoserine O-succinyltransferase</fullName>
        <ecNumber evidence="4">2.3.1.46</ecNumber>
    </submittedName>
</protein>
<dbReference type="PIRSF" id="PIRSF000450">
    <property type="entry name" value="H_ser_succinyltr"/>
    <property type="match status" value="1"/>
</dbReference>
<organism evidence="4 5">
    <name type="scientific">Streptomyces ochraceiscleroticus</name>
    <dbReference type="NCBI Taxonomy" id="47761"/>
    <lineage>
        <taxon>Bacteria</taxon>
        <taxon>Bacillati</taxon>
        <taxon>Actinomycetota</taxon>
        <taxon>Actinomycetes</taxon>
        <taxon>Kitasatosporales</taxon>
        <taxon>Streptomycetaceae</taxon>
        <taxon>Streptomyces</taxon>
    </lineage>
</organism>
<keyword evidence="2 4" id="KW-0808">Transferase</keyword>
<dbReference type="InterPro" id="IPR029062">
    <property type="entry name" value="Class_I_gatase-like"/>
</dbReference>
<dbReference type="Gene3D" id="3.40.50.880">
    <property type="match status" value="1"/>
</dbReference>
<evidence type="ECO:0000313" key="5">
    <source>
        <dbReference type="Proteomes" id="UP001596139"/>
    </source>
</evidence>
<evidence type="ECO:0000256" key="1">
    <source>
        <dbReference type="ARBA" id="ARBA00022605"/>
    </source>
</evidence>
<accession>A0ABW1MM68</accession>
<dbReference type="SUPFAM" id="SSF52317">
    <property type="entry name" value="Class I glutamine amidotransferase-like"/>
    <property type="match status" value="1"/>
</dbReference>
<dbReference type="RefSeq" id="WP_157848959.1">
    <property type="nucleotide sequence ID" value="NZ_JBHSPX010000004.1"/>
</dbReference>
<reference evidence="5" key="1">
    <citation type="journal article" date="2019" name="Int. J. Syst. Evol. Microbiol.">
        <title>The Global Catalogue of Microorganisms (GCM) 10K type strain sequencing project: providing services to taxonomists for standard genome sequencing and annotation.</title>
        <authorList>
            <consortium name="The Broad Institute Genomics Platform"/>
            <consortium name="The Broad Institute Genome Sequencing Center for Infectious Disease"/>
            <person name="Wu L."/>
            <person name="Ma J."/>
        </authorList>
    </citation>
    <scope>NUCLEOTIDE SEQUENCE [LARGE SCALE GENOMIC DNA]</scope>
    <source>
        <strain evidence="5">CGMCC 1.15180</strain>
    </source>
</reference>